<organism evidence="6 7">
    <name type="scientific">Aphanomyces euteiches</name>
    <dbReference type="NCBI Taxonomy" id="100861"/>
    <lineage>
        <taxon>Eukaryota</taxon>
        <taxon>Sar</taxon>
        <taxon>Stramenopiles</taxon>
        <taxon>Oomycota</taxon>
        <taxon>Saprolegniomycetes</taxon>
        <taxon>Saprolegniales</taxon>
        <taxon>Verrucalvaceae</taxon>
        <taxon>Aphanomyces</taxon>
    </lineage>
</organism>
<keyword evidence="4" id="KW-0812">Transmembrane</keyword>
<dbReference type="SUPFAM" id="SSF54160">
    <property type="entry name" value="Chromo domain-like"/>
    <property type="match status" value="1"/>
</dbReference>
<dbReference type="InterPro" id="IPR051219">
    <property type="entry name" value="Heterochromatin_chromo-domain"/>
</dbReference>
<evidence type="ECO:0000256" key="2">
    <source>
        <dbReference type="ARBA" id="ARBA00023242"/>
    </source>
</evidence>
<dbReference type="InterPro" id="IPR023780">
    <property type="entry name" value="Chromo_domain"/>
</dbReference>
<evidence type="ECO:0000256" key="1">
    <source>
        <dbReference type="ARBA" id="ARBA00004123"/>
    </source>
</evidence>
<feature type="compositionally biased region" description="Basic residues" evidence="3">
    <location>
        <begin position="77"/>
        <end position="94"/>
    </location>
</feature>
<dbReference type="PANTHER" id="PTHR22812">
    <property type="entry name" value="CHROMOBOX PROTEIN"/>
    <property type="match status" value="1"/>
</dbReference>
<feature type="domain" description="Chromo" evidence="5">
    <location>
        <begin position="3"/>
        <end position="64"/>
    </location>
</feature>
<evidence type="ECO:0000313" key="6">
    <source>
        <dbReference type="EMBL" id="KAF0741865.1"/>
    </source>
</evidence>
<dbReference type="InterPro" id="IPR016197">
    <property type="entry name" value="Chromo-like_dom_sf"/>
</dbReference>
<reference evidence="6 7" key="1">
    <citation type="submission" date="2019-07" db="EMBL/GenBank/DDBJ databases">
        <title>Genomics analysis of Aphanomyces spp. identifies a new class of oomycete effector associated with host adaptation.</title>
        <authorList>
            <person name="Gaulin E."/>
        </authorList>
    </citation>
    <scope>NUCLEOTIDE SEQUENCE [LARGE SCALE GENOMIC DNA]</scope>
    <source>
        <strain evidence="6 7">ATCC 201684</strain>
    </source>
</reference>
<dbReference type="AlphaFoldDB" id="A0A6G0XN91"/>
<dbReference type="CDD" id="cd00024">
    <property type="entry name" value="CD_CSD"/>
    <property type="match status" value="1"/>
</dbReference>
<keyword evidence="2" id="KW-0539">Nucleus</keyword>
<gene>
    <name evidence="6" type="ORF">Ae201684_003056</name>
</gene>
<feature type="transmembrane region" description="Helical" evidence="4">
    <location>
        <begin position="185"/>
        <end position="208"/>
    </location>
</feature>
<dbReference type="EMBL" id="VJMJ01000034">
    <property type="protein sequence ID" value="KAF0741865.1"/>
    <property type="molecule type" value="Genomic_DNA"/>
</dbReference>
<dbReference type="PROSITE" id="PS50013">
    <property type="entry name" value="CHROMO_2"/>
    <property type="match status" value="1"/>
</dbReference>
<name>A0A6G0XN91_9STRA</name>
<dbReference type="GO" id="GO:0005634">
    <property type="term" value="C:nucleus"/>
    <property type="evidence" value="ECO:0007669"/>
    <property type="project" value="UniProtKB-SubCell"/>
</dbReference>
<evidence type="ECO:0000259" key="5">
    <source>
        <dbReference type="PROSITE" id="PS50013"/>
    </source>
</evidence>
<comment type="subcellular location">
    <subcellularLocation>
        <location evidence="1">Nucleus</location>
    </subcellularLocation>
</comment>
<feature type="transmembrane region" description="Helical" evidence="4">
    <location>
        <begin position="274"/>
        <end position="296"/>
    </location>
</feature>
<evidence type="ECO:0000256" key="4">
    <source>
        <dbReference type="SAM" id="Phobius"/>
    </source>
</evidence>
<proteinExistence type="predicted"/>
<sequence>MATQVQEILDRTTRKGRVFYLVRWEGHTAEHDTWESRMDLRQDGHFHHIQAFEHKRKQAEDKELEENGESSGDKSPRPRGRPPSKSPSRGRSRSVSKDPNAPKKPRSTSRKPKEGKDVSPEVFKNSTEAKPVDLTASTERTQVDEIQADDESESQVFNSPRTVTPADVDNNVVSQVVHNWSQQGWLLQGTGILVVFFAMLGNILVPNIEQNVPMSPQVKTVLAILTKTNSLPPLISLALVLWGKNNRGLSKWVAICLVWRTAAEVILQLPDPKSLYFSVSIICVFVADAAALIAVTSAVGGSHPEYDVFTQTLCVFGFGLLLFSDSLLGPLLDVLVGFQSVRVVVMSMASIFLSMSSMLAEV</sequence>
<evidence type="ECO:0000313" key="7">
    <source>
        <dbReference type="Proteomes" id="UP000481153"/>
    </source>
</evidence>
<keyword evidence="4" id="KW-1133">Transmembrane helix</keyword>
<feature type="transmembrane region" description="Helical" evidence="4">
    <location>
        <begin position="340"/>
        <end position="360"/>
    </location>
</feature>
<feature type="transmembrane region" description="Helical" evidence="4">
    <location>
        <begin position="220"/>
        <end position="243"/>
    </location>
</feature>
<dbReference type="Gene3D" id="2.40.50.40">
    <property type="match status" value="1"/>
</dbReference>
<dbReference type="InterPro" id="IPR000953">
    <property type="entry name" value="Chromo/chromo_shadow_dom"/>
</dbReference>
<keyword evidence="7" id="KW-1185">Reference proteome</keyword>
<dbReference type="SMART" id="SM00298">
    <property type="entry name" value="CHROMO"/>
    <property type="match status" value="1"/>
</dbReference>
<dbReference type="VEuPathDB" id="FungiDB:AeMF1_000956"/>
<feature type="region of interest" description="Disordered" evidence="3">
    <location>
        <begin position="53"/>
        <end position="163"/>
    </location>
</feature>
<feature type="transmembrane region" description="Helical" evidence="4">
    <location>
        <begin position="308"/>
        <end position="328"/>
    </location>
</feature>
<dbReference type="Pfam" id="PF00385">
    <property type="entry name" value="Chromo"/>
    <property type="match status" value="1"/>
</dbReference>
<protein>
    <recommendedName>
        <fullName evidence="5">Chromo domain-containing protein</fullName>
    </recommendedName>
</protein>
<evidence type="ECO:0000256" key="3">
    <source>
        <dbReference type="SAM" id="MobiDB-lite"/>
    </source>
</evidence>
<comment type="caution">
    <text evidence="6">The sequence shown here is derived from an EMBL/GenBank/DDBJ whole genome shotgun (WGS) entry which is preliminary data.</text>
</comment>
<dbReference type="Proteomes" id="UP000481153">
    <property type="component" value="Unassembled WGS sequence"/>
</dbReference>
<keyword evidence="4" id="KW-0472">Membrane</keyword>
<accession>A0A6G0XN91</accession>